<evidence type="ECO:0000313" key="7">
    <source>
        <dbReference type="EMBL" id="CAF1262901.1"/>
    </source>
</evidence>
<proteinExistence type="predicted"/>
<evidence type="ECO:0000313" key="5">
    <source>
        <dbReference type="EMBL" id="CAF0859682.1"/>
    </source>
</evidence>
<dbReference type="Pfam" id="PF04500">
    <property type="entry name" value="FLYWCH"/>
    <property type="match status" value="1"/>
</dbReference>
<comment type="caution">
    <text evidence="7">The sequence shown here is derived from an EMBL/GenBank/DDBJ whole genome shotgun (WGS) entry which is preliminary data.</text>
</comment>
<evidence type="ECO:0000313" key="8">
    <source>
        <dbReference type="Proteomes" id="UP000663832"/>
    </source>
</evidence>
<sequence>MSNTTSVGNCNIEFILSTKNKKIVIFNEYKYVFNQESNKKKYWRCEDNDYCAAYLHTTCEDIYVKHNNAQHNHLPDPDEILIIRLISKIRSRVVNEHLSASFIYEFEIARAKLTKSQLSIVPSFRTIKSALYKARSKTIPIVPKTFEFNVPTLYQLNTNSEQFLLADYHDKKFDRVLMYSSNRQLDILFNSSIIFCDGTFSTAPPQFQQIYTLHGIFEEECM</sequence>
<dbReference type="InterPro" id="IPR007588">
    <property type="entry name" value="Znf_FLYWCH"/>
</dbReference>
<keyword evidence="1" id="KW-0479">Metal-binding</keyword>
<evidence type="ECO:0000256" key="3">
    <source>
        <dbReference type="ARBA" id="ARBA00022833"/>
    </source>
</evidence>
<evidence type="ECO:0000313" key="6">
    <source>
        <dbReference type="EMBL" id="CAF1243163.1"/>
    </source>
</evidence>
<gene>
    <name evidence="5" type="ORF">BJG266_LOCUS8306</name>
    <name evidence="6" type="ORF">QVE165_LOCUS28092</name>
    <name evidence="7" type="ORF">QVE165_LOCUS29152</name>
</gene>
<dbReference type="AlphaFoldDB" id="A0A815AYA9"/>
<accession>A0A815AYA9</accession>
<keyword evidence="8" id="KW-1185">Reference proteome</keyword>
<dbReference type="OrthoDB" id="10047783at2759"/>
<dbReference type="EMBL" id="CAJNOM010000232">
    <property type="protein sequence ID" value="CAF1262901.1"/>
    <property type="molecule type" value="Genomic_DNA"/>
</dbReference>
<evidence type="ECO:0000259" key="4">
    <source>
        <dbReference type="Pfam" id="PF04500"/>
    </source>
</evidence>
<dbReference type="Gene3D" id="2.20.25.240">
    <property type="match status" value="1"/>
</dbReference>
<dbReference type="Proteomes" id="UP000663877">
    <property type="component" value="Unassembled WGS sequence"/>
</dbReference>
<keyword evidence="3" id="KW-0862">Zinc</keyword>
<feature type="domain" description="FLYWCH-type" evidence="4">
    <location>
        <begin position="14"/>
        <end position="73"/>
    </location>
</feature>
<dbReference type="EMBL" id="CAJNOM010000217">
    <property type="protein sequence ID" value="CAF1243163.1"/>
    <property type="molecule type" value="Genomic_DNA"/>
</dbReference>
<dbReference type="GO" id="GO:0008270">
    <property type="term" value="F:zinc ion binding"/>
    <property type="evidence" value="ECO:0007669"/>
    <property type="project" value="UniProtKB-KW"/>
</dbReference>
<dbReference type="Proteomes" id="UP000663832">
    <property type="component" value="Unassembled WGS sequence"/>
</dbReference>
<evidence type="ECO:0000256" key="1">
    <source>
        <dbReference type="ARBA" id="ARBA00022723"/>
    </source>
</evidence>
<evidence type="ECO:0000256" key="2">
    <source>
        <dbReference type="ARBA" id="ARBA00022771"/>
    </source>
</evidence>
<organism evidence="7 8">
    <name type="scientific">Adineta steineri</name>
    <dbReference type="NCBI Taxonomy" id="433720"/>
    <lineage>
        <taxon>Eukaryota</taxon>
        <taxon>Metazoa</taxon>
        <taxon>Spiralia</taxon>
        <taxon>Gnathifera</taxon>
        <taxon>Rotifera</taxon>
        <taxon>Eurotatoria</taxon>
        <taxon>Bdelloidea</taxon>
        <taxon>Adinetida</taxon>
        <taxon>Adinetidae</taxon>
        <taxon>Adineta</taxon>
    </lineage>
</organism>
<keyword evidence="2" id="KW-0863">Zinc-finger</keyword>
<dbReference type="EMBL" id="CAJNOI010000026">
    <property type="protein sequence ID" value="CAF0859682.1"/>
    <property type="molecule type" value="Genomic_DNA"/>
</dbReference>
<reference evidence="7" key="1">
    <citation type="submission" date="2021-02" db="EMBL/GenBank/DDBJ databases">
        <authorList>
            <person name="Nowell W R."/>
        </authorList>
    </citation>
    <scope>NUCLEOTIDE SEQUENCE</scope>
</reference>
<name>A0A815AYA9_9BILA</name>
<protein>
    <recommendedName>
        <fullName evidence="4">FLYWCH-type domain-containing protein</fullName>
    </recommendedName>
</protein>